<comment type="caution">
    <text evidence="1">The sequence shown here is derived from an EMBL/GenBank/DDBJ whole genome shotgun (WGS) entry which is preliminary data.</text>
</comment>
<sequence>MPWTMRLKVAHDAASGLTYLHEDMNFQFAGTREYAAPEYLAVGHLTSKSDVWSYGVFLYELITGRRPLDRKRPQEEQKLLEWVLPYLDSENFMQIVDPRLEGKYSLKSARRLSFIANLCLSKDPKSRPKMSEVLERVSKLIKVPSQETTPTPVAEESMKVYMDPIQCKKTRVDTKHEGEIGSINKESARPPRTRSLKLLKSCFK</sequence>
<dbReference type="EMBL" id="CM042046">
    <property type="protein sequence ID" value="KAI3677142.1"/>
    <property type="molecule type" value="Genomic_DNA"/>
</dbReference>
<accession>A0ACB8Y088</accession>
<organism evidence="1 2">
    <name type="scientific">Smallanthus sonchifolius</name>
    <dbReference type="NCBI Taxonomy" id="185202"/>
    <lineage>
        <taxon>Eukaryota</taxon>
        <taxon>Viridiplantae</taxon>
        <taxon>Streptophyta</taxon>
        <taxon>Embryophyta</taxon>
        <taxon>Tracheophyta</taxon>
        <taxon>Spermatophyta</taxon>
        <taxon>Magnoliopsida</taxon>
        <taxon>eudicotyledons</taxon>
        <taxon>Gunneridae</taxon>
        <taxon>Pentapetalae</taxon>
        <taxon>asterids</taxon>
        <taxon>campanulids</taxon>
        <taxon>Asterales</taxon>
        <taxon>Asteraceae</taxon>
        <taxon>Asteroideae</taxon>
        <taxon>Heliantheae alliance</taxon>
        <taxon>Millerieae</taxon>
        <taxon>Smallanthus</taxon>
    </lineage>
</organism>
<evidence type="ECO:0000313" key="2">
    <source>
        <dbReference type="Proteomes" id="UP001056120"/>
    </source>
</evidence>
<name>A0ACB8Y088_9ASTR</name>
<dbReference type="Proteomes" id="UP001056120">
    <property type="component" value="Linkage Group LG29"/>
</dbReference>
<proteinExistence type="predicted"/>
<protein>
    <submittedName>
        <fullName evidence="1">Uncharacterized protein</fullName>
    </submittedName>
</protein>
<evidence type="ECO:0000313" key="1">
    <source>
        <dbReference type="EMBL" id="KAI3677142.1"/>
    </source>
</evidence>
<gene>
    <name evidence="1" type="ORF">L1987_86763</name>
</gene>
<reference evidence="1 2" key="2">
    <citation type="journal article" date="2022" name="Mol. Ecol. Resour.">
        <title>The genomes of chicory, endive, great burdock and yacon provide insights into Asteraceae paleo-polyploidization history and plant inulin production.</title>
        <authorList>
            <person name="Fan W."/>
            <person name="Wang S."/>
            <person name="Wang H."/>
            <person name="Wang A."/>
            <person name="Jiang F."/>
            <person name="Liu H."/>
            <person name="Zhao H."/>
            <person name="Xu D."/>
            <person name="Zhang Y."/>
        </authorList>
    </citation>
    <scope>NUCLEOTIDE SEQUENCE [LARGE SCALE GENOMIC DNA]</scope>
    <source>
        <strain evidence="2">cv. Yunnan</strain>
        <tissue evidence="1">Leaves</tissue>
    </source>
</reference>
<keyword evidence="2" id="KW-1185">Reference proteome</keyword>
<reference evidence="2" key="1">
    <citation type="journal article" date="2022" name="Mol. Ecol. Resour.">
        <title>The genomes of chicory, endive, great burdock and yacon provide insights into Asteraceae palaeo-polyploidization history and plant inulin production.</title>
        <authorList>
            <person name="Fan W."/>
            <person name="Wang S."/>
            <person name="Wang H."/>
            <person name="Wang A."/>
            <person name="Jiang F."/>
            <person name="Liu H."/>
            <person name="Zhao H."/>
            <person name="Xu D."/>
            <person name="Zhang Y."/>
        </authorList>
    </citation>
    <scope>NUCLEOTIDE SEQUENCE [LARGE SCALE GENOMIC DNA]</scope>
    <source>
        <strain evidence="2">cv. Yunnan</strain>
    </source>
</reference>